<dbReference type="OrthoDB" id="6145953at2759"/>
<evidence type="ECO:0000313" key="2">
    <source>
        <dbReference type="EMBL" id="RUS83402.1"/>
    </source>
</evidence>
<protein>
    <submittedName>
        <fullName evidence="2">Uncharacterized protein</fullName>
    </submittedName>
</protein>
<keyword evidence="3" id="KW-1185">Reference proteome</keyword>
<evidence type="ECO:0000313" key="3">
    <source>
        <dbReference type="Proteomes" id="UP000271974"/>
    </source>
</evidence>
<sequence length="106" mass="11543">MNSRAFLAGLSLAFVCACLVQQAEAGWRERVNVAEITRGNPGAQRILDGPLGPVIDIIVEIILYLVDFILGGAFAPIQQFKKLEREVKSMKAMLQTDGGRAMPTLL</sequence>
<gene>
    <name evidence="2" type="ORF">EGW08_008823</name>
</gene>
<name>A0A3S0ZQG9_ELYCH</name>
<dbReference type="PROSITE" id="PS51257">
    <property type="entry name" value="PROKAR_LIPOPROTEIN"/>
    <property type="match status" value="1"/>
</dbReference>
<reference evidence="2 3" key="1">
    <citation type="submission" date="2019-01" db="EMBL/GenBank/DDBJ databases">
        <title>A draft genome assembly of the solar-powered sea slug Elysia chlorotica.</title>
        <authorList>
            <person name="Cai H."/>
            <person name="Li Q."/>
            <person name="Fang X."/>
            <person name="Li J."/>
            <person name="Curtis N.E."/>
            <person name="Altenburger A."/>
            <person name="Shibata T."/>
            <person name="Feng M."/>
            <person name="Maeda T."/>
            <person name="Schwartz J.A."/>
            <person name="Shigenobu S."/>
            <person name="Lundholm N."/>
            <person name="Nishiyama T."/>
            <person name="Yang H."/>
            <person name="Hasebe M."/>
            <person name="Li S."/>
            <person name="Pierce S.K."/>
            <person name="Wang J."/>
        </authorList>
    </citation>
    <scope>NUCLEOTIDE SEQUENCE [LARGE SCALE GENOMIC DNA]</scope>
    <source>
        <strain evidence="2">EC2010</strain>
        <tissue evidence="2">Whole organism of an adult</tissue>
    </source>
</reference>
<dbReference type="AlphaFoldDB" id="A0A3S0ZQG9"/>
<feature type="chain" id="PRO_5018747629" evidence="1">
    <location>
        <begin position="26"/>
        <end position="106"/>
    </location>
</feature>
<keyword evidence="1" id="KW-0732">Signal</keyword>
<dbReference type="EMBL" id="RQTK01000244">
    <property type="protein sequence ID" value="RUS83402.1"/>
    <property type="molecule type" value="Genomic_DNA"/>
</dbReference>
<evidence type="ECO:0000256" key="1">
    <source>
        <dbReference type="SAM" id="SignalP"/>
    </source>
</evidence>
<comment type="caution">
    <text evidence="2">The sequence shown here is derived from an EMBL/GenBank/DDBJ whole genome shotgun (WGS) entry which is preliminary data.</text>
</comment>
<feature type="signal peptide" evidence="1">
    <location>
        <begin position="1"/>
        <end position="25"/>
    </location>
</feature>
<accession>A0A3S0ZQG9</accession>
<proteinExistence type="predicted"/>
<organism evidence="2 3">
    <name type="scientific">Elysia chlorotica</name>
    <name type="common">Eastern emerald elysia</name>
    <name type="synonym">Sea slug</name>
    <dbReference type="NCBI Taxonomy" id="188477"/>
    <lineage>
        <taxon>Eukaryota</taxon>
        <taxon>Metazoa</taxon>
        <taxon>Spiralia</taxon>
        <taxon>Lophotrochozoa</taxon>
        <taxon>Mollusca</taxon>
        <taxon>Gastropoda</taxon>
        <taxon>Heterobranchia</taxon>
        <taxon>Euthyneura</taxon>
        <taxon>Panpulmonata</taxon>
        <taxon>Sacoglossa</taxon>
        <taxon>Placobranchoidea</taxon>
        <taxon>Plakobranchidae</taxon>
        <taxon>Elysia</taxon>
    </lineage>
</organism>
<dbReference type="Proteomes" id="UP000271974">
    <property type="component" value="Unassembled WGS sequence"/>
</dbReference>